<keyword evidence="2" id="KW-1185">Reference proteome</keyword>
<dbReference type="EMBL" id="JASBWR010000042">
    <property type="protein sequence ID" value="KAJ9104141.1"/>
    <property type="molecule type" value="Genomic_DNA"/>
</dbReference>
<name>A0ACC2VZT7_9TREE</name>
<protein>
    <submittedName>
        <fullName evidence="1">Uncharacterized protein</fullName>
    </submittedName>
</protein>
<accession>A0ACC2VZT7</accession>
<evidence type="ECO:0000313" key="1">
    <source>
        <dbReference type="EMBL" id="KAJ9104141.1"/>
    </source>
</evidence>
<dbReference type="Proteomes" id="UP001241377">
    <property type="component" value="Unassembled WGS sequence"/>
</dbReference>
<evidence type="ECO:0000313" key="2">
    <source>
        <dbReference type="Proteomes" id="UP001241377"/>
    </source>
</evidence>
<gene>
    <name evidence="1" type="ORF">QFC19_004125</name>
</gene>
<proteinExistence type="predicted"/>
<sequence length="417" mass="47271">MDELSIRSAQQEELETMRAIFLDDWKDLPAVRTAWGTEGETGWWTVTLKRHEDQVQITLKGKLPKGYPTDPPTLSFINPVLLSNAQIHTLTKLVQAKAKQMRGQAMLFDITTFIEDWIEKNHLPLPVSESVPTLMEQKTHRDTAKRQAEEEEAQRKMAREAALVEKQSQELAAKLREEEARRETEMRQFEAQEKGRREKGAQSRRNLPAGTLWDRRVTFPGKNIVVGESGIPCNTWVAYGAGRKDGMWMLYDVEGDVRESIDGSESDHTAAALKRKIPTCSLQVVDFAASYYTTPPGKKKIEALFLDLDNLVRIRHPNIASIYAVKVGEVSAQDFPHKSTLELLQGLLHRHPKRRISAKQGVIMLTRQEVDSSVANSVLSGKLKSHMVLRSQLISFDSRFSFNVVLPEVTRSSKIFN</sequence>
<reference evidence="1" key="1">
    <citation type="submission" date="2023-04" db="EMBL/GenBank/DDBJ databases">
        <title>Draft Genome sequencing of Naganishia species isolated from polar environments using Oxford Nanopore Technology.</title>
        <authorList>
            <person name="Leo P."/>
            <person name="Venkateswaran K."/>
        </authorList>
    </citation>
    <scope>NUCLEOTIDE SEQUENCE</scope>
    <source>
        <strain evidence="1">MNA-CCFEE 5261</strain>
    </source>
</reference>
<organism evidence="1 2">
    <name type="scientific">Naganishia cerealis</name>
    <dbReference type="NCBI Taxonomy" id="610337"/>
    <lineage>
        <taxon>Eukaryota</taxon>
        <taxon>Fungi</taxon>
        <taxon>Dikarya</taxon>
        <taxon>Basidiomycota</taxon>
        <taxon>Agaricomycotina</taxon>
        <taxon>Tremellomycetes</taxon>
        <taxon>Filobasidiales</taxon>
        <taxon>Filobasidiaceae</taxon>
        <taxon>Naganishia</taxon>
    </lineage>
</organism>
<comment type="caution">
    <text evidence="1">The sequence shown here is derived from an EMBL/GenBank/DDBJ whole genome shotgun (WGS) entry which is preliminary data.</text>
</comment>